<evidence type="ECO:0000256" key="2">
    <source>
        <dbReference type="ARBA" id="ARBA00022448"/>
    </source>
</evidence>
<keyword evidence="4 9" id="KW-0812">Transmembrane</keyword>
<reference evidence="10 11" key="1">
    <citation type="submission" date="2021-02" db="EMBL/GenBank/DDBJ databases">
        <title>Alicyclobacillus curvatus sp. nov. and Alicyclobacillus mengziensis sp. nov., two acidophilic bacteria isolated from acid mine drainage.</title>
        <authorList>
            <person name="Huang Y."/>
        </authorList>
    </citation>
    <scope>NUCLEOTIDE SEQUENCE [LARGE SCALE GENOMIC DNA]</scope>
    <source>
        <strain evidence="10 11">S30H14</strain>
    </source>
</reference>
<dbReference type="AlphaFoldDB" id="A0A9X7VWW2"/>
<gene>
    <name evidence="10" type="ORF">JZ786_19135</name>
</gene>
<feature type="transmembrane region" description="Helical" evidence="9">
    <location>
        <begin position="184"/>
        <end position="207"/>
    </location>
</feature>
<dbReference type="EMBL" id="CP071182">
    <property type="protein sequence ID" value="QSO46556.1"/>
    <property type="molecule type" value="Genomic_DNA"/>
</dbReference>
<feature type="transmembrane region" description="Helical" evidence="9">
    <location>
        <begin position="6"/>
        <end position="28"/>
    </location>
</feature>
<evidence type="ECO:0000256" key="4">
    <source>
        <dbReference type="ARBA" id="ARBA00022692"/>
    </source>
</evidence>
<dbReference type="PANTHER" id="PTHR11795:SF445">
    <property type="entry name" value="AMINO ACID ABC TRANSPORTER PERMEASE PROTEIN"/>
    <property type="match status" value="1"/>
</dbReference>
<dbReference type="InterPro" id="IPR052157">
    <property type="entry name" value="BCAA_transport_permease"/>
</dbReference>
<feature type="transmembrane region" description="Helical" evidence="9">
    <location>
        <begin position="213"/>
        <end position="230"/>
    </location>
</feature>
<accession>A0A9X7VWW2</accession>
<evidence type="ECO:0000256" key="9">
    <source>
        <dbReference type="SAM" id="Phobius"/>
    </source>
</evidence>
<dbReference type="KEGG" id="afx:JZ786_19135"/>
<dbReference type="RefSeq" id="WP_206655924.1">
    <property type="nucleotide sequence ID" value="NZ_CP071182.1"/>
</dbReference>
<keyword evidence="2" id="KW-0813">Transport</keyword>
<feature type="transmembrane region" description="Helical" evidence="9">
    <location>
        <begin position="94"/>
        <end position="113"/>
    </location>
</feature>
<proteinExistence type="inferred from homology"/>
<dbReference type="Proteomes" id="UP000663505">
    <property type="component" value="Chromosome"/>
</dbReference>
<protein>
    <submittedName>
        <fullName evidence="10">Branched-chain amino acid ABC transporter permease</fullName>
    </submittedName>
</protein>
<feature type="transmembrane region" description="Helical" evidence="9">
    <location>
        <begin position="40"/>
        <end position="59"/>
    </location>
</feature>
<evidence type="ECO:0000256" key="8">
    <source>
        <dbReference type="ARBA" id="ARBA00037998"/>
    </source>
</evidence>
<keyword evidence="6 9" id="KW-1133">Transmembrane helix</keyword>
<feature type="transmembrane region" description="Helical" evidence="9">
    <location>
        <begin position="261"/>
        <end position="279"/>
    </location>
</feature>
<comment type="subcellular location">
    <subcellularLocation>
        <location evidence="1">Cell membrane</location>
        <topology evidence="1">Multi-pass membrane protein</topology>
    </subcellularLocation>
</comment>
<keyword evidence="11" id="KW-1185">Reference proteome</keyword>
<feature type="transmembrane region" description="Helical" evidence="9">
    <location>
        <begin position="133"/>
        <end position="155"/>
    </location>
</feature>
<feature type="transmembrane region" description="Helical" evidence="9">
    <location>
        <begin position="65"/>
        <end position="82"/>
    </location>
</feature>
<sequence length="285" mass="30375">MLINVLVAGCVLGGVYAIVASGLSLIFGVMRVVNFAHGQFLMIGMYLVFWTNTLLGWPVYVTSVVVIPALFILGWLSEKFVVEPVIHADSSAQLLTTFGLGLGIQYIVAILWTETPRSVNVPVHTFAIGSVQFSTTDFVTMGGVIVTFLILYGILNGTKLGTMIRAVSQNPTAARLTGIKVSRINALTFGIGTALVGVAAVLLMPTYNVYPDVGSVFTVVAFITVIMGGFGSLRGAFVAAVILGVLDSVFGVYISNTLAQALTFLVFIIVLFIRPRGLFGQEARL</sequence>
<evidence type="ECO:0000256" key="3">
    <source>
        <dbReference type="ARBA" id="ARBA00022475"/>
    </source>
</evidence>
<dbReference type="GO" id="GO:0006865">
    <property type="term" value="P:amino acid transport"/>
    <property type="evidence" value="ECO:0007669"/>
    <property type="project" value="UniProtKB-KW"/>
</dbReference>
<dbReference type="PANTHER" id="PTHR11795">
    <property type="entry name" value="BRANCHED-CHAIN AMINO ACID TRANSPORT SYSTEM PERMEASE PROTEIN LIVH"/>
    <property type="match status" value="1"/>
</dbReference>
<name>A0A9X7VWW2_9BACL</name>
<evidence type="ECO:0000256" key="1">
    <source>
        <dbReference type="ARBA" id="ARBA00004651"/>
    </source>
</evidence>
<dbReference type="InterPro" id="IPR001851">
    <property type="entry name" value="ABC_transp_permease"/>
</dbReference>
<evidence type="ECO:0000313" key="10">
    <source>
        <dbReference type="EMBL" id="QSO46556.1"/>
    </source>
</evidence>
<dbReference type="GO" id="GO:0022857">
    <property type="term" value="F:transmembrane transporter activity"/>
    <property type="evidence" value="ECO:0007669"/>
    <property type="project" value="InterPro"/>
</dbReference>
<dbReference type="CDD" id="cd06582">
    <property type="entry name" value="TM_PBP1_LivH_like"/>
    <property type="match status" value="1"/>
</dbReference>
<organism evidence="10 11">
    <name type="scientific">Alicyclobacillus mengziensis</name>
    <dbReference type="NCBI Taxonomy" id="2931921"/>
    <lineage>
        <taxon>Bacteria</taxon>
        <taxon>Bacillati</taxon>
        <taxon>Bacillota</taxon>
        <taxon>Bacilli</taxon>
        <taxon>Bacillales</taxon>
        <taxon>Alicyclobacillaceae</taxon>
        <taxon>Alicyclobacillus</taxon>
    </lineage>
</organism>
<evidence type="ECO:0000256" key="5">
    <source>
        <dbReference type="ARBA" id="ARBA00022970"/>
    </source>
</evidence>
<comment type="similarity">
    <text evidence="8">Belongs to the binding-protein-dependent transport system permease family. LivHM subfamily.</text>
</comment>
<evidence type="ECO:0000256" key="6">
    <source>
        <dbReference type="ARBA" id="ARBA00022989"/>
    </source>
</evidence>
<keyword evidence="3" id="KW-1003">Cell membrane</keyword>
<evidence type="ECO:0000313" key="11">
    <source>
        <dbReference type="Proteomes" id="UP000663505"/>
    </source>
</evidence>
<dbReference type="Pfam" id="PF02653">
    <property type="entry name" value="BPD_transp_2"/>
    <property type="match status" value="1"/>
</dbReference>
<dbReference type="GO" id="GO:0005886">
    <property type="term" value="C:plasma membrane"/>
    <property type="evidence" value="ECO:0007669"/>
    <property type="project" value="UniProtKB-SubCell"/>
</dbReference>
<keyword evidence="7 9" id="KW-0472">Membrane</keyword>
<evidence type="ECO:0000256" key="7">
    <source>
        <dbReference type="ARBA" id="ARBA00023136"/>
    </source>
</evidence>
<keyword evidence="5" id="KW-0029">Amino-acid transport</keyword>